<gene>
    <name evidence="1" type="ORF">BDD14_6509</name>
</gene>
<organism evidence="1 2">
    <name type="scientific">Edaphobacter modestus</name>
    <dbReference type="NCBI Taxonomy" id="388466"/>
    <lineage>
        <taxon>Bacteria</taxon>
        <taxon>Pseudomonadati</taxon>
        <taxon>Acidobacteriota</taxon>
        <taxon>Terriglobia</taxon>
        <taxon>Terriglobales</taxon>
        <taxon>Acidobacteriaceae</taxon>
        <taxon>Edaphobacter</taxon>
    </lineage>
</organism>
<dbReference type="RefSeq" id="WP_130425318.1">
    <property type="nucleotide sequence ID" value="NZ_SHKW01000008.1"/>
</dbReference>
<accession>A0A4Q7XYC1</accession>
<reference evidence="1 2" key="1">
    <citation type="submission" date="2019-02" db="EMBL/GenBank/DDBJ databases">
        <title>Genomic Encyclopedia of Archaeal and Bacterial Type Strains, Phase II (KMG-II): from individual species to whole genera.</title>
        <authorList>
            <person name="Goeker M."/>
        </authorList>
    </citation>
    <scope>NUCLEOTIDE SEQUENCE [LARGE SCALE GENOMIC DNA]</scope>
    <source>
        <strain evidence="1 2">DSM 18101</strain>
    </source>
</reference>
<proteinExistence type="predicted"/>
<evidence type="ECO:0000313" key="1">
    <source>
        <dbReference type="EMBL" id="RZU28924.1"/>
    </source>
</evidence>
<dbReference type="OrthoDB" id="1653618at2"/>
<comment type="caution">
    <text evidence="1">The sequence shown here is derived from an EMBL/GenBank/DDBJ whole genome shotgun (WGS) entry which is preliminary data.</text>
</comment>
<keyword evidence="2" id="KW-1185">Reference proteome</keyword>
<sequence>MSRRALNLSETGDESCNFCGELVRVEVLDYFAEDRSFTLDTCCGELHEFAVTHLPNLSRKEFATWFESSCGVGVRQIITQETPTWCVDTGLSFCPVTWQEAKAFVSQHHRNNAAPQGWKFGHGLRSCGELVAVVTAGRPVAPNIDHRKVIEVTRLCVKDLFPRKLGWNACTMLYGWVFREAERKGYQKVVTYTHLHESGVSLRAAGFFEDGLTAGGSWHRANRPRPNAPEPSKKRRWIRDLIKSDAAPPRQLALFPKLQKECSDTYLERLAS</sequence>
<dbReference type="EMBL" id="SHKW01000008">
    <property type="protein sequence ID" value="RZU28924.1"/>
    <property type="molecule type" value="Genomic_DNA"/>
</dbReference>
<dbReference type="InterPro" id="IPR053780">
    <property type="entry name" value="Gp66-like"/>
</dbReference>
<protein>
    <submittedName>
        <fullName evidence="1">Uncharacterized protein</fullName>
    </submittedName>
</protein>
<evidence type="ECO:0000313" key="2">
    <source>
        <dbReference type="Proteomes" id="UP000292958"/>
    </source>
</evidence>
<dbReference type="NCBIfam" id="NF045478">
    <property type="entry name" value="XF1762_fam"/>
    <property type="match status" value="1"/>
</dbReference>
<name>A0A4Q7XYC1_9BACT</name>
<dbReference type="Proteomes" id="UP000292958">
    <property type="component" value="Unassembled WGS sequence"/>
</dbReference>
<dbReference type="AlphaFoldDB" id="A0A4Q7XYC1"/>